<protein>
    <recommendedName>
        <fullName evidence="3 13">Flagellar biosynthetic protein FlhB</fullName>
    </recommendedName>
</protein>
<evidence type="ECO:0000256" key="13">
    <source>
        <dbReference type="RuleBase" id="RU364091"/>
    </source>
</evidence>
<proteinExistence type="inferred from homology"/>
<evidence type="ECO:0000256" key="12">
    <source>
        <dbReference type="ARBA" id="ARBA00025078"/>
    </source>
</evidence>
<keyword evidence="11 13" id="KW-1006">Bacterial flagellum protein export</keyword>
<dbReference type="InterPro" id="IPR006136">
    <property type="entry name" value="FlhB"/>
</dbReference>
<keyword evidence="15" id="KW-0282">Flagellum</keyword>
<comment type="function">
    <text evidence="12 13">Required for formation of the rod structure in the basal body of the flagellar apparatus. Together with FliI and FliH, may constitute the export apparatus of flagellin.</text>
</comment>
<dbReference type="PANTHER" id="PTHR30531:SF12">
    <property type="entry name" value="FLAGELLAR BIOSYNTHETIC PROTEIN FLHB"/>
    <property type="match status" value="1"/>
</dbReference>
<accession>A0ABP8Q390</accession>
<evidence type="ECO:0000313" key="16">
    <source>
        <dbReference type="Proteomes" id="UP001501321"/>
    </source>
</evidence>
<comment type="subcellular location">
    <subcellularLocation>
        <location evidence="1">Cell membrane</location>
        <topology evidence="1">Multi-pass membrane protein</topology>
    </subcellularLocation>
</comment>
<dbReference type="Proteomes" id="UP001501321">
    <property type="component" value="Unassembled WGS sequence"/>
</dbReference>
<feature type="transmembrane region" description="Helical" evidence="13">
    <location>
        <begin position="33"/>
        <end position="58"/>
    </location>
</feature>
<dbReference type="Gene3D" id="6.10.250.2080">
    <property type="match status" value="1"/>
</dbReference>
<keyword evidence="4 13" id="KW-0813">Transport</keyword>
<sequence length="377" mass="41580">MAESDGQERTEDPTGRRLSQAKEKGQIPRSKEAATAAVLVAGMAGLMLSGRSLGLALLEVFRSSFSLEREAVFDPQLMIEALATHIAQVVWPMLSWFAVVLLAAILGSTLLGGLNFSSQAMMPKLSKLNPMNGIKRMFGVQALVELLKSIAKVTFIGTIAALLLRSNLSHLLNLSVEQLSVGLMDALDLLLWIGLAICCSLLPIVAIDVPFQVWNHTRQLKMTKQEVKDEYKDIEGKPEVKGRIRRMQYEMANRRMMAEVPKADVVVTNPTHYAVALKYDRTKPKGAPVVVAKGVDEVAMKIREIAREHKITQVASPALARAIYHTTKLEQEIPDGLFMAVAQILAYVFQLQAYQAGKGNRPTPLPDELPIPNELRH</sequence>
<gene>
    <name evidence="13 15" type="primary">flhB</name>
    <name evidence="15" type="ORF">GCM10023095_11880</name>
</gene>
<keyword evidence="10 13" id="KW-0472">Membrane</keyword>
<dbReference type="Pfam" id="PF01312">
    <property type="entry name" value="Bac_export_2"/>
    <property type="match status" value="1"/>
</dbReference>
<evidence type="ECO:0000256" key="6">
    <source>
        <dbReference type="ARBA" id="ARBA00022692"/>
    </source>
</evidence>
<organism evidence="15 16">
    <name type="scientific">Pseudaeromonas paramecii</name>
    <dbReference type="NCBI Taxonomy" id="2138166"/>
    <lineage>
        <taxon>Bacteria</taxon>
        <taxon>Pseudomonadati</taxon>
        <taxon>Pseudomonadota</taxon>
        <taxon>Gammaproteobacteria</taxon>
        <taxon>Aeromonadales</taxon>
        <taxon>Aeromonadaceae</taxon>
        <taxon>Pseudaeromonas</taxon>
    </lineage>
</organism>
<dbReference type="RefSeq" id="WP_345011029.1">
    <property type="nucleotide sequence ID" value="NZ_BAABFC010000009.1"/>
</dbReference>
<evidence type="ECO:0000256" key="2">
    <source>
        <dbReference type="ARBA" id="ARBA00010690"/>
    </source>
</evidence>
<evidence type="ECO:0000256" key="1">
    <source>
        <dbReference type="ARBA" id="ARBA00004651"/>
    </source>
</evidence>
<keyword evidence="15" id="KW-0969">Cilium</keyword>
<evidence type="ECO:0000256" key="4">
    <source>
        <dbReference type="ARBA" id="ARBA00022448"/>
    </source>
</evidence>
<comment type="similarity">
    <text evidence="2 13">Belongs to the type III secretion exporter family.</text>
</comment>
<keyword evidence="16" id="KW-1185">Reference proteome</keyword>
<dbReference type="EMBL" id="BAABFC010000009">
    <property type="protein sequence ID" value="GAA4496612.1"/>
    <property type="molecule type" value="Genomic_DNA"/>
</dbReference>
<comment type="caution">
    <text evidence="15">The sequence shown here is derived from an EMBL/GenBank/DDBJ whole genome shotgun (WGS) entry which is preliminary data.</text>
</comment>
<keyword evidence="9 13" id="KW-1133">Transmembrane helix</keyword>
<evidence type="ECO:0000256" key="7">
    <source>
        <dbReference type="ARBA" id="ARBA00022795"/>
    </source>
</evidence>
<feature type="transmembrane region" description="Helical" evidence="13">
    <location>
        <begin position="94"/>
        <end position="116"/>
    </location>
</feature>
<keyword evidence="6 13" id="KW-0812">Transmembrane</keyword>
<reference evidence="16" key="1">
    <citation type="journal article" date="2019" name="Int. J. Syst. Evol. Microbiol.">
        <title>The Global Catalogue of Microorganisms (GCM) 10K type strain sequencing project: providing services to taxonomists for standard genome sequencing and annotation.</title>
        <authorList>
            <consortium name="The Broad Institute Genomics Platform"/>
            <consortium name="The Broad Institute Genome Sequencing Center for Infectious Disease"/>
            <person name="Wu L."/>
            <person name="Ma J."/>
        </authorList>
    </citation>
    <scope>NUCLEOTIDE SEQUENCE [LARGE SCALE GENOMIC DNA]</scope>
    <source>
        <strain evidence="16">JCM 32226</strain>
    </source>
</reference>
<feature type="region of interest" description="Disordered" evidence="14">
    <location>
        <begin position="1"/>
        <end position="29"/>
    </location>
</feature>
<dbReference type="PRINTS" id="PR00950">
    <property type="entry name" value="TYPE3IMSPROT"/>
</dbReference>
<dbReference type="SUPFAM" id="SSF160544">
    <property type="entry name" value="EscU C-terminal domain-like"/>
    <property type="match status" value="1"/>
</dbReference>
<evidence type="ECO:0000256" key="9">
    <source>
        <dbReference type="ARBA" id="ARBA00022989"/>
    </source>
</evidence>
<feature type="transmembrane region" description="Helical" evidence="13">
    <location>
        <begin position="189"/>
        <end position="214"/>
    </location>
</feature>
<keyword evidence="8 13" id="KW-0653">Protein transport</keyword>
<evidence type="ECO:0000256" key="14">
    <source>
        <dbReference type="SAM" id="MobiDB-lite"/>
    </source>
</evidence>
<evidence type="ECO:0000256" key="11">
    <source>
        <dbReference type="ARBA" id="ARBA00023225"/>
    </source>
</evidence>
<dbReference type="InterPro" id="IPR006135">
    <property type="entry name" value="T3SS_substrate_exporter"/>
</dbReference>
<dbReference type="Gene3D" id="3.40.1690.10">
    <property type="entry name" value="secretion proteins EscU"/>
    <property type="match status" value="1"/>
</dbReference>
<keyword evidence="15" id="KW-0966">Cell projection</keyword>
<evidence type="ECO:0000313" key="15">
    <source>
        <dbReference type="EMBL" id="GAA4496612.1"/>
    </source>
</evidence>
<evidence type="ECO:0000256" key="10">
    <source>
        <dbReference type="ARBA" id="ARBA00023136"/>
    </source>
</evidence>
<evidence type="ECO:0000256" key="3">
    <source>
        <dbReference type="ARBA" id="ARBA00021622"/>
    </source>
</evidence>
<dbReference type="NCBIfam" id="TIGR00328">
    <property type="entry name" value="flhB"/>
    <property type="match status" value="1"/>
</dbReference>
<dbReference type="PANTHER" id="PTHR30531">
    <property type="entry name" value="FLAGELLAR BIOSYNTHETIC PROTEIN FLHB"/>
    <property type="match status" value="1"/>
</dbReference>
<name>A0ABP8Q390_9GAMM</name>
<feature type="transmembrane region" description="Helical" evidence="13">
    <location>
        <begin position="137"/>
        <end position="164"/>
    </location>
</feature>
<keyword evidence="5 13" id="KW-1003">Cell membrane</keyword>
<dbReference type="InterPro" id="IPR029025">
    <property type="entry name" value="T3SS_substrate_exporter_C"/>
</dbReference>
<evidence type="ECO:0000256" key="8">
    <source>
        <dbReference type="ARBA" id="ARBA00022927"/>
    </source>
</evidence>
<keyword evidence="7 13" id="KW-1005">Bacterial flagellum biogenesis</keyword>
<evidence type="ECO:0000256" key="5">
    <source>
        <dbReference type="ARBA" id="ARBA00022475"/>
    </source>
</evidence>